<feature type="region of interest" description="Disordered" evidence="1">
    <location>
        <begin position="94"/>
        <end position="120"/>
    </location>
</feature>
<evidence type="ECO:0008006" key="5">
    <source>
        <dbReference type="Google" id="ProtNLM"/>
    </source>
</evidence>
<proteinExistence type="predicted"/>
<dbReference type="AlphaFoldDB" id="A0A4Z2F593"/>
<dbReference type="EMBL" id="SRLO01001633">
    <property type="protein sequence ID" value="TNN36317.1"/>
    <property type="molecule type" value="Genomic_DNA"/>
</dbReference>
<protein>
    <recommendedName>
        <fullName evidence="5">Secreted protein</fullName>
    </recommendedName>
</protein>
<name>A0A4Z2F593_9TELE</name>
<evidence type="ECO:0000313" key="4">
    <source>
        <dbReference type="Proteomes" id="UP000314294"/>
    </source>
</evidence>
<keyword evidence="4" id="KW-1185">Reference proteome</keyword>
<comment type="caution">
    <text evidence="3">The sequence shown here is derived from an EMBL/GenBank/DDBJ whole genome shotgun (WGS) entry which is preliminary data.</text>
</comment>
<sequence length="120" mass="13540">MENEFFLILHFITVASMPLPPLLGQQQQQHAGRGPRGTSGQPVVAVRVAHLPVLGHVVRLRRRLHVEERPGALTMRRELVLCLALQRNRFTSKLGSRSSLADGESRRDPSHARGYYLQSR</sequence>
<evidence type="ECO:0000313" key="3">
    <source>
        <dbReference type="EMBL" id="TNN36317.1"/>
    </source>
</evidence>
<keyword evidence="2" id="KW-0732">Signal</keyword>
<gene>
    <name evidence="3" type="ORF">EYF80_053519</name>
</gene>
<feature type="chain" id="PRO_5021306975" description="Secreted protein" evidence="2">
    <location>
        <begin position="25"/>
        <end position="120"/>
    </location>
</feature>
<dbReference type="Proteomes" id="UP000314294">
    <property type="component" value="Unassembled WGS sequence"/>
</dbReference>
<evidence type="ECO:0000256" key="1">
    <source>
        <dbReference type="SAM" id="MobiDB-lite"/>
    </source>
</evidence>
<feature type="signal peptide" evidence="2">
    <location>
        <begin position="1"/>
        <end position="24"/>
    </location>
</feature>
<organism evidence="3 4">
    <name type="scientific">Liparis tanakae</name>
    <name type="common">Tanaka's snailfish</name>
    <dbReference type="NCBI Taxonomy" id="230148"/>
    <lineage>
        <taxon>Eukaryota</taxon>
        <taxon>Metazoa</taxon>
        <taxon>Chordata</taxon>
        <taxon>Craniata</taxon>
        <taxon>Vertebrata</taxon>
        <taxon>Euteleostomi</taxon>
        <taxon>Actinopterygii</taxon>
        <taxon>Neopterygii</taxon>
        <taxon>Teleostei</taxon>
        <taxon>Neoteleostei</taxon>
        <taxon>Acanthomorphata</taxon>
        <taxon>Eupercaria</taxon>
        <taxon>Perciformes</taxon>
        <taxon>Cottioidei</taxon>
        <taxon>Cottales</taxon>
        <taxon>Liparidae</taxon>
        <taxon>Liparis</taxon>
    </lineage>
</organism>
<reference evidence="3 4" key="1">
    <citation type="submission" date="2019-03" db="EMBL/GenBank/DDBJ databases">
        <title>First draft genome of Liparis tanakae, snailfish: a comprehensive survey of snailfish specific genes.</title>
        <authorList>
            <person name="Kim W."/>
            <person name="Song I."/>
            <person name="Jeong J.-H."/>
            <person name="Kim D."/>
            <person name="Kim S."/>
            <person name="Ryu S."/>
            <person name="Song J.Y."/>
            <person name="Lee S.K."/>
        </authorList>
    </citation>
    <scope>NUCLEOTIDE SEQUENCE [LARGE SCALE GENOMIC DNA]</scope>
    <source>
        <tissue evidence="3">Muscle</tissue>
    </source>
</reference>
<evidence type="ECO:0000256" key="2">
    <source>
        <dbReference type="SAM" id="SignalP"/>
    </source>
</evidence>
<accession>A0A4Z2F593</accession>